<evidence type="ECO:0008006" key="3">
    <source>
        <dbReference type="Google" id="ProtNLM"/>
    </source>
</evidence>
<evidence type="ECO:0000313" key="2">
    <source>
        <dbReference type="Proteomes" id="UP000823399"/>
    </source>
</evidence>
<protein>
    <recommendedName>
        <fullName evidence="3">F-box domain-containing protein</fullName>
    </recommendedName>
</protein>
<accession>A0A9P7FAV0</accession>
<dbReference type="InterPro" id="IPR032675">
    <property type="entry name" value="LRR_dom_sf"/>
</dbReference>
<dbReference type="SUPFAM" id="SSF52058">
    <property type="entry name" value="L domain-like"/>
    <property type="match status" value="1"/>
</dbReference>
<keyword evidence="2" id="KW-1185">Reference proteome</keyword>
<dbReference type="AlphaFoldDB" id="A0A9P7FAV0"/>
<reference evidence="1" key="1">
    <citation type="journal article" date="2020" name="New Phytol.">
        <title>Comparative genomics reveals dynamic genome evolution in host specialist ectomycorrhizal fungi.</title>
        <authorList>
            <person name="Lofgren L.A."/>
            <person name="Nguyen N.H."/>
            <person name="Vilgalys R."/>
            <person name="Ruytinx J."/>
            <person name="Liao H.L."/>
            <person name="Branco S."/>
            <person name="Kuo A."/>
            <person name="LaButti K."/>
            <person name="Lipzen A."/>
            <person name="Andreopoulos W."/>
            <person name="Pangilinan J."/>
            <person name="Riley R."/>
            <person name="Hundley H."/>
            <person name="Na H."/>
            <person name="Barry K."/>
            <person name="Grigoriev I.V."/>
            <person name="Stajich J.E."/>
            <person name="Kennedy P.G."/>
        </authorList>
    </citation>
    <scope>NUCLEOTIDE SEQUENCE</scope>
    <source>
        <strain evidence="1">FC423</strain>
    </source>
</reference>
<sequence>MHPALRNLEVIDIIISHTAHGTLPALASTCRIFQDPALDVLWRNLSSVETLISCMPGDLFTVEQGCMVLQKPPDDKMWDTLCKYTSRVRSIRQTYSSMSIEALGSILLSCPLAPRSLFPNLRKLTWRANGTRGAADFLRVAFVPTLLVLNVAVSSVSTSIAFLSVLSSLGTLCPRLQSLYMDYEPLTDHSYCKIIPFVIKPFSTLHHLRALQVWDIGDQGIQHIMQLRALQSLTLDLNSWSIGEKRSYLRLPGFHDLNYLGLHVNKLEDASKFFVSLEVVRSRDITVFFSPRSPPPASAMLSQFLGILQERCDNDKLERLSLVGYSKAVLTEPGVFTPLHAFRNLTQLNIQGSFSISMSDEQLCQLVRAWPRLKVLKISSWIVIDVATVLPTFHGLIGLLQLCPALTSLALVIDTTKLDGIDLRNPSGGRFNTLNCLTLGNSPIDCPVNVALILSGLFPRLEQVNIDCWNGYQLYVIPQRTPAMKQWASVNSILRGFSVVKERRVEA</sequence>
<proteinExistence type="predicted"/>
<gene>
    <name evidence="1" type="ORF">F5147DRAFT_771916</name>
</gene>
<evidence type="ECO:0000313" key="1">
    <source>
        <dbReference type="EMBL" id="KAG2111184.1"/>
    </source>
</evidence>
<dbReference type="Gene3D" id="3.80.10.10">
    <property type="entry name" value="Ribonuclease Inhibitor"/>
    <property type="match status" value="2"/>
</dbReference>
<organism evidence="1 2">
    <name type="scientific">Suillus discolor</name>
    <dbReference type="NCBI Taxonomy" id="1912936"/>
    <lineage>
        <taxon>Eukaryota</taxon>
        <taxon>Fungi</taxon>
        <taxon>Dikarya</taxon>
        <taxon>Basidiomycota</taxon>
        <taxon>Agaricomycotina</taxon>
        <taxon>Agaricomycetes</taxon>
        <taxon>Agaricomycetidae</taxon>
        <taxon>Boletales</taxon>
        <taxon>Suillineae</taxon>
        <taxon>Suillaceae</taxon>
        <taxon>Suillus</taxon>
    </lineage>
</organism>
<dbReference type="EMBL" id="JABBWM010000018">
    <property type="protein sequence ID" value="KAG2111184.1"/>
    <property type="molecule type" value="Genomic_DNA"/>
</dbReference>
<dbReference type="Proteomes" id="UP000823399">
    <property type="component" value="Unassembled WGS sequence"/>
</dbReference>
<comment type="caution">
    <text evidence="1">The sequence shown here is derived from an EMBL/GenBank/DDBJ whole genome shotgun (WGS) entry which is preliminary data.</text>
</comment>
<name>A0A9P7FAV0_9AGAM</name>
<dbReference type="OrthoDB" id="3543113at2759"/>
<dbReference type="GeneID" id="64703556"/>
<dbReference type="RefSeq" id="XP_041294543.1">
    <property type="nucleotide sequence ID" value="XM_041441297.1"/>
</dbReference>